<dbReference type="InterPro" id="IPR007686">
    <property type="entry name" value="YutG/PgpA"/>
</dbReference>
<evidence type="ECO:0000256" key="1">
    <source>
        <dbReference type="PIRNR" id="PIRNR006162"/>
    </source>
</evidence>
<keyword evidence="1 2" id="KW-0812">Transmembrane</keyword>
<dbReference type="Proteomes" id="UP000254958">
    <property type="component" value="Unassembled WGS sequence"/>
</dbReference>
<dbReference type="InterPro" id="IPR026037">
    <property type="entry name" value="PgpA"/>
</dbReference>
<keyword evidence="6" id="KW-1185">Reference proteome</keyword>
<name>A0A370G1S9_GLULI</name>
<feature type="transmembrane region" description="Helical" evidence="2">
    <location>
        <begin position="30"/>
        <end position="56"/>
    </location>
</feature>
<dbReference type="PANTHER" id="PTHR36305">
    <property type="entry name" value="PHOSPHATIDYLGLYCEROPHOSPHATASE A"/>
    <property type="match status" value="1"/>
</dbReference>
<dbReference type="EC" id="3.1.3.27" evidence="1"/>
<comment type="pathway">
    <text evidence="1">Phospholipid metabolism; phosphatidylglycerol biosynthesis; phosphatidylglycerol from CDP-diacylglycerol: step 2/2.</text>
</comment>
<dbReference type="EMBL" id="QQAW01000009">
    <property type="protein sequence ID" value="RDI36584.1"/>
    <property type="molecule type" value="Genomic_DNA"/>
</dbReference>
<accession>A0A370G1S9</accession>
<evidence type="ECO:0000313" key="7">
    <source>
        <dbReference type="Proteomes" id="UP000562982"/>
    </source>
</evidence>
<reference evidence="4 7" key="2">
    <citation type="submission" date="2020-04" db="EMBL/GenBank/DDBJ databases">
        <title>Description of novel Gluconacetobacter.</title>
        <authorList>
            <person name="Sombolestani A."/>
        </authorList>
    </citation>
    <scope>NUCLEOTIDE SEQUENCE [LARGE SCALE GENOMIC DNA]</scope>
    <source>
        <strain evidence="4 7">LMG 1382</strain>
    </source>
</reference>
<keyword evidence="1" id="KW-1003">Cell membrane</keyword>
<dbReference type="GO" id="GO:0008962">
    <property type="term" value="F:phosphatidylglycerophosphatase activity"/>
    <property type="evidence" value="ECO:0007669"/>
    <property type="project" value="UniProtKB-EC"/>
</dbReference>
<dbReference type="GO" id="GO:0006655">
    <property type="term" value="P:phosphatidylglycerol biosynthetic process"/>
    <property type="evidence" value="ECO:0007669"/>
    <property type="project" value="UniProtKB-UniPathway"/>
</dbReference>
<gene>
    <name evidence="5" type="ORF">C7453_109102</name>
    <name evidence="4" type="ORF">HLH32_15140</name>
</gene>
<keyword evidence="1" id="KW-1208">Phospholipid metabolism</keyword>
<keyword evidence="1 2" id="KW-0472">Membrane</keyword>
<dbReference type="SUPFAM" id="SSF101307">
    <property type="entry name" value="YutG-like"/>
    <property type="match status" value="1"/>
</dbReference>
<dbReference type="Pfam" id="PF04608">
    <property type="entry name" value="PgpA"/>
    <property type="match status" value="1"/>
</dbReference>
<comment type="cofactor">
    <cofactor evidence="1">
        <name>Mg(2+)</name>
        <dbReference type="ChEBI" id="CHEBI:18420"/>
    </cofactor>
</comment>
<evidence type="ECO:0000313" key="4">
    <source>
        <dbReference type="EMBL" id="MBB2187688.1"/>
    </source>
</evidence>
<dbReference type="RefSeq" id="WP_114728356.1">
    <property type="nucleotide sequence ID" value="NZ_BJMI01000008.1"/>
</dbReference>
<dbReference type="OrthoDB" id="9804091at2"/>
<dbReference type="InterPro" id="IPR036681">
    <property type="entry name" value="PgpA-like_sf"/>
</dbReference>
<dbReference type="Proteomes" id="UP000562982">
    <property type="component" value="Unassembled WGS sequence"/>
</dbReference>
<comment type="function">
    <text evidence="1">Lipid phosphatase which dephosphorylates phosphatidylglycerophosphate (PGP) to phosphatidylglycerol (PG).</text>
</comment>
<keyword evidence="1" id="KW-0442">Lipid degradation</keyword>
<dbReference type="PIRSF" id="PIRSF006162">
    <property type="entry name" value="PgpA"/>
    <property type="match status" value="1"/>
</dbReference>
<dbReference type="GO" id="GO:0046872">
    <property type="term" value="F:metal ion binding"/>
    <property type="evidence" value="ECO:0007669"/>
    <property type="project" value="UniProtKB-KW"/>
</dbReference>
<keyword evidence="1" id="KW-0443">Lipid metabolism</keyword>
<dbReference type="GO" id="GO:0009395">
    <property type="term" value="P:phospholipid catabolic process"/>
    <property type="evidence" value="ECO:0007669"/>
    <property type="project" value="UniProtKB-KW"/>
</dbReference>
<keyword evidence="1" id="KW-0479">Metal-binding</keyword>
<keyword evidence="1" id="KW-0997">Cell inner membrane</keyword>
<dbReference type="CDD" id="cd06971">
    <property type="entry name" value="PgpA"/>
    <property type="match status" value="1"/>
</dbReference>
<evidence type="ECO:0000256" key="2">
    <source>
        <dbReference type="SAM" id="Phobius"/>
    </source>
</evidence>
<keyword evidence="1" id="KW-0595">Phospholipid degradation</keyword>
<feature type="transmembrane region" description="Helical" evidence="2">
    <location>
        <begin position="68"/>
        <end position="89"/>
    </location>
</feature>
<protein>
    <recommendedName>
        <fullName evidence="1">Phosphatidylglycerophosphatase A</fullName>
        <ecNumber evidence="1">3.1.3.27</ecNumber>
    </recommendedName>
    <alternativeName>
        <fullName evidence="1">Phosphatidylglycerolphosphate phosphatase A</fullName>
    </alternativeName>
</protein>
<keyword evidence="2" id="KW-1133">Transmembrane helix</keyword>
<evidence type="ECO:0000313" key="5">
    <source>
        <dbReference type="EMBL" id="RDI36584.1"/>
    </source>
</evidence>
<evidence type="ECO:0000313" key="6">
    <source>
        <dbReference type="Proteomes" id="UP000254958"/>
    </source>
</evidence>
<organism evidence="5 6">
    <name type="scientific">Gluconacetobacter liquefaciens</name>
    <name type="common">Acetobacter liquefaciens</name>
    <dbReference type="NCBI Taxonomy" id="89584"/>
    <lineage>
        <taxon>Bacteria</taxon>
        <taxon>Pseudomonadati</taxon>
        <taxon>Pseudomonadota</taxon>
        <taxon>Alphaproteobacteria</taxon>
        <taxon>Acetobacterales</taxon>
        <taxon>Acetobacteraceae</taxon>
        <taxon>Gluconacetobacter</taxon>
    </lineage>
</organism>
<dbReference type="GO" id="GO:0005886">
    <property type="term" value="C:plasma membrane"/>
    <property type="evidence" value="ECO:0007669"/>
    <property type="project" value="UniProtKB-SubCell"/>
</dbReference>
<keyword evidence="1" id="KW-0378">Hydrolase</keyword>
<comment type="caution">
    <text evidence="5">The sequence shown here is derived from an EMBL/GenBank/DDBJ whole genome shotgun (WGS) entry which is preliminary data.</text>
</comment>
<dbReference type="EMBL" id="JABEQI010000010">
    <property type="protein sequence ID" value="MBB2187688.1"/>
    <property type="molecule type" value="Genomic_DNA"/>
</dbReference>
<keyword evidence="1" id="KW-0460">Magnesium</keyword>
<dbReference type="AlphaFoldDB" id="A0A370G1S9"/>
<dbReference type="UniPathway" id="UPA00084">
    <property type="reaction ID" value="UER00504"/>
</dbReference>
<dbReference type="PANTHER" id="PTHR36305:SF1">
    <property type="entry name" value="PHOSPHATIDYLGLYCEROPHOSPHATASE A"/>
    <property type="match status" value="1"/>
</dbReference>
<sequence length="159" mass="17114">MTPARLVASFGGCGFSPVAPGTVGSLAALVFGLLFLPHPFVMGVAILLCCAIGYMATARVSDGEDHQWIVIDEVAGMWIAMFPLTFGPMPVDPLWLDRLDILWLLLAFALFRLFDITKPGPVGWFDRRHDAIGIMGDDIVAGIIAALLLATARMLIVMA</sequence>
<proteinExistence type="predicted"/>
<comment type="subcellular location">
    <subcellularLocation>
        <location evidence="1">Cell inner membrane</location>
        <topology evidence="1">Multi-pass membrane protein</topology>
    </subcellularLocation>
</comment>
<evidence type="ECO:0000259" key="3">
    <source>
        <dbReference type="Pfam" id="PF04608"/>
    </source>
</evidence>
<reference evidence="5 6" key="1">
    <citation type="submission" date="2018-07" db="EMBL/GenBank/DDBJ databases">
        <title>Genomic Encyclopedia of Type Strains, Phase IV (KMG-IV): sequencing the most valuable type-strain genomes for metagenomic binning, comparative biology and taxonomic classification.</title>
        <authorList>
            <person name="Goeker M."/>
        </authorList>
    </citation>
    <scope>NUCLEOTIDE SEQUENCE [LARGE SCALE GENOMIC DNA]</scope>
    <source>
        <strain evidence="5 6">DSM 5603</strain>
    </source>
</reference>
<feature type="domain" description="YutG/PgpA" evidence="3">
    <location>
        <begin position="7"/>
        <end position="151"/>
    </location>
</feature>
<comment type="catalytic activity">
    <reaction evidence="1">
        <text>a 1,2-diacyl-sn-glycero-3-phospho-(1'-sn-glycero-3'-phosphate) + H2O = a 1,2-diacyl-sn-glycero-3-phospho-(1'-sn-glycerol) + phosphate</text>
        <dbReference type="Rhea" id="RHEA:33751"/>
        <dbReference type="ChEBI" id="CHEBI:15377"/>
        <dbReference type="ChEBI" id="CHEBI:43474"/>
        <dbReference type="ChEBI" id="CHEBI:60110"/>
        <dbReference type="ChEBI" id="CHEBI:64716"/>
        <dbReference type="EC" id="3.1.3.27"/>
    </reaction>
</comment>
<feature type="transmembrane region" description="Helical" evidence="2">
    <location>
        <begin position="139"/>
        <end position="158"/>
    </location>
</feature>